<dbReference type="Proteomes" id="UP000023152">
    <property type="component" value="Unassembled WGS sequence"/>
</dbReference>
<sequence length="254" mass="27982">MDTKRAKALTPQIVGLLFDSCEIKTKAKTKTKIKQLQSLPKSLIRSQQTQNQTEPVIAPTDQTNSDLPVLLGKHSTTDSVCDVYMNDGYDRRSTFVVKEEEVIEERKDEEEEAEEFVHVDNDPDLQTRNVSMGESPLHSRLVNAFAESNDGPMAYVQGDALIEVKHSEEGQHVLSNSEINTFQCSSPTANACIQNQLDNSSVTNIVASVVLTNSHCDGASKDTFDDCSVAISTQTQMDNSVHDRDSSGDLESID</sequence>
<gene>
    <name evidence="2" type="ORF">RFI_25422</name>
</gene>
<dbReference type="AlphaFoldDB" id="X6MEX3"/>
<comment type="caution">
    <text evidence="2">The sequence shown here is derived from an EMBL/GenBank/DDBJ whole genome shotgun (WGS) entry which is preliminary data.</text>
</comment>
<dbReference type="EMBL" id="ASPP01021862">
    <property type="protein sequence ID" value="ETO11952.1"/>
    <property type="molecule type" value="Genomic_DNA"/>
</dbReference>
<organism evidence="2 3">
    <name type="scientific">Reticulomyxa filosa</name>
    <dbReference type="NCBI Taxonomy" id="46433"/>
    <lineage>
        <taxon>Eukaryota</taxon>
        <taxon>Sar</taxon>
        <taxon>Rhizaria</taxon>
        <taxon>Retaria</taxon>
        <taxon>Foraminifera</taxon>
        <taxon>Monothalamids</taxon>
        <taxon>Reticulomyxidae</taxon>
        <taxon>Reticulomyxa</taxon>
    </lineage>
</organism>
<evidence type="ECO:0000313" key="3">
    <source>
        <dbReference type="Proteomes" id="UP000023152"/>
    </source>
</evidence>
<accession>X6MEX3</accession>
<reference evidence="2 3" key="1">
    <citation type="journal article" date="2013" name="Curr. Biol.">
        <title>The Genome of the Foraminiferan Reticulomyxa filosa.</title>
        <authorList>
            <person name="Glockner G."/>
            <person name="Hulsmann N."/>
            <person name="Schleicher M."/>
            <person name="Noegel A.A."/>
            <person name="Eichinger L."/>
            <person name="Gallinger C."/>
            <person name="Pawlowski J."/>
            <person name="Sierra R."/>
            <person name="Euteneuer U."/>
            <person name="Pillet L."/>
            <person name="Moustafa A."/>
            <person name="Platzer M."/>
            <person name="Groth M."/>
            <person name="Szafranski K."/>
            <person name="Schliwa M."/>
        </authorList>
    </citation>
    <scope>NUCLEOTIDE SEQUENCE [LARGE SCALE GENOMIC DNA]</scope>
</reference>
<evidence type="ECO:0000313" key="2">
    <source>
        <dbReference type="EMBL" id="ETO11952.1"/>
    </source>
</evidence>
<proteinExistence type="predicted"/>
<feature type="region of interest" description="Disordered" evidence="1">
    <location>
        <begin position="44"/>
        <end position="65"/>
    </location>
</feature>
<protein>
    <submittedName>
        <fullName evidence="2">Uncharacterized protein</fullName>
    </submittedName>
</protein>
<keyword evidence="3" id="KW-1185">Reference proteome</keyword>
<name>X6MEX3_RETFI</name>
<evidence type="ECO:0000256" key="1">
    <source>
        <dbReference type="SAM" id="MobiDB-lite"/>
    </source>
</evidence>